<evidence type="ECO:0000313" key="2">
    <source>
        <dbReference type="EMBL" id="KAF1981282.1"/>
    </source>
</evidence>
<dbReference type="EMBL" id="ML977202">
    <property type="protein sequence ID" value="KAF1981282.1"/>
    <property type="molecule type" value="Genomic_DNA"/>
</dbReference>
<evidence type="ECO:0000313" key="3">
    <source>
        <dbReference type="Proteomes" id="UP000800041"/>
    </source>
</evidence>
<dbReference type="AlphaFoldDB" id="A0A6G1GK99"/>
<protein>
    <submittedName>
        <fullName evidence="2">Uncharacterized protein</fullName>
    </submittedName>
</protein>
<gene>
    <name evidence="2" type="ORF">K402DRAFT_458135</name>
</gene>
<feature type="region of interest" description="Disordered" evidence="1">
    <location>
        <begin position="64"/>
        <end position="213"/>
    </location>
</feature>
<proteinExistence type="predicted"/>
<dbReference type="OrthoDB" id="5418867at2759"/>
<feature type="compositionally biased region" description="Polar residues" evidence="1">
    <location>
        <begin position="75"/>
        <end position="85"/>
    </location>
</feature>
<evidence type="ECO:0000256" key="1">
    <source>
        <dbReference type="SAM" id="MobiDB-lite"/>
    </source>
</evidence>
<feature type="compositionally biased region" description="Basic and acidic residues" evidence="1">
    <location>
        <begin position="173"/>
        <end position="189"/>
    </location>
</feature>
<sequence length="213" mass="23042">MPMNWGPEADARILLGMLSLQNNTLSKDQKDHVAKYVGPDCTVYALEGRLKALKKMVHSSPVGKAPAGLALGTGTVPSKNPNIGTPGSARKKAAPSTPVKSAPRETASAKNSSAAKRKYASDEEEEEDGGEVQATPASRSHLRRANSKAPKYEEPEPFEEEDEEEEEEEEVIPEPRKASEPPKAEKNEFDDGGFVDDPDEDLFAGMGAFDYEV</sequence>
<keyword evidence="3" id="KW-1185">Reference proteome</keyword>
<accession>A0A6G1GK99</accession>
<feature type="compositionally biased region" description="Acidic residues" evidence="1">
    <location>
        <begin position="155"/>
        <end position="172"/>
    </location>
</feature>
<name>A0A6G1GK99_9PEZI</name>
<feature type="compositionally biased region" description="Acidic residues" evidence="1">
    <location>
        <begin position="190"/>
        <end position="202"/>
    </location>
</feature>
<reference evidence="2" key="1">
    <citation type="journal article" date="2020" name="Stud. Mycol.">
        <title>101 Dothideomycetes genomes: a test case for predicting lifestyles and emergence of pathogens.</title>
        <authorList>
            <person name="Haridas S."/>
            <person name="Albert R."/>
            <person name="Binder M."/>
            <person name="Bloem J."/>
            <person name="Labutti K."/>
            <person name="Salamov A."/>
            <person name="Andreopoulos B."/>
            <person name="Baker S."/>
            <person name="Barry K."/>
            <person name="Bills G."/>
            <person name="Bluhm B."/>
            <person name="Cannon C."/>
            <person name="Castanera R."/>
            <person name="Culley D."/>
            <person name="Daum C."/>
            <person name="Ezra D."/>
            <person name="Gonzalez J."/>
            <person name="Henrissat B."/>
            <person name="Kuo A."/>
            <person name="Liang C."/>
            <person name="Lipzen A."/>
            <person name="Lutzoni F."/>
            <person name="Magnuson J."/>
            <person name="Mondo S."/>
            <person name="Nolan M."/>
            <person name="Ohm R."/>
            <person name="Pangilinan J."/>
            <person name="Park H.-J."/>
            <person name="Ramirez L."/>
            <person name="Alfaro M."/>
            <person name="Sun H."/>
            <person name="Tritt A."/>
            <person name="Yoshinaga Y."/>
            <person name="Zwiers L.-H."/>
            <person name="Turgeon B."/>
            <person name="Goodwin S."/>
            <person name="Spatafora J."/>
            <person name="Crous P."/>
            <person name="Grigoriev I."/>
        </authorList>
    </citation>
    <scope>NUCLEOTIDE SEQUENCE</scope>
    <source>
        <strain evidence="2">CBS 113979</strain>
    </source>
</reference>
<organism evidence="2 3">
    <name type="scientific">Aulographum hederae CBS 113979</name>
    <dbReference type="NCBI Taxonomy" id="1176131"/>
    <lineage>
        <taxon>Eukaryota</taxon>
        <taxon>Fungi</taxon>
        <taxon>Dikarya</taxon>
        <taxon>Ascomycota</taxon>
        <taxon>Pezizomycotina</taxon>
        <taxon>Dothideomycetes</taxon>
        <taxon>Pleosporomycetidae</taxon>
        <taxon>Aulographales</taxon>
        <taxon>Aulographaceae</taxon>
    </lineage>
</organism>
<dbReference type="Proteomes" id="UP000800041">
    <property type="component" value="Unassembled WGS sequence"/>
</dbReference>